<evidence type="ECO:0000256" key="5">
    <source>
        <dbReference type="ARBA" id="ARBA00022801"/>
    </source>
</evidence>
<keyword evidence="5 8" id="KW-0378">Hydrolase</keyword>
<feature type="domain" description="PIN" evidence="9">
    <location>
        <begin position="3"/>
        <end position="123"/>
    </location>
</feature>
<comment type="cofactor">
    <cofactor evidence="1 8">
        <name>Mg(2+)</name>
        <dbReference type="ChEBI" id="CHEBI:18420"/>
    </cofactor>
</comment>
<dbReference type="InterPro" id="IPR029060">
    <property type="entry name" value="PIN-like_dom_sf"/>
</dbReference>
<sequence length="134" mass="15522">MQYLLDTSICVYFLRGKLDLDKFIKEKGRENFYISEITVVELSYGAENSSNPIKSYKVVDDFLLGLTIIPIVGSIKRYAKEKVRLRRIGTPMHDDFDLLIGVTAIENKLTLVTDNVKDFQRLDGIVIENWFQRK</sequence>
<dbReference type="EC" id="3.1.-.-" evidence="8"/>
<name>A0A7K1SS29_9SPHI</name>
<dbReference type="Gene3D" id="3.40.50.1010">
    <property type="entry name" value="5'-nuclease"/>
    <property type="match status" value="1"/>
</dbReference>
<organism evidence="10 11">
    <name type="scientific">Mucilaginibacter arboris</name>
    <dbReference type="NCBI Taxonomy" id="2682090"/>
    <lineage>
        <taxon>Bacteria</taxon>
        <taxon>Pseudomonadati</taxon>
        <taxon>Bacteroidota</taxon>
        <taxon>Sphingobacteriia</taxon>
        <taxon>Sphingobacteriales</taxon>
        <taxon>Sphingobacteriaceae</taxon>
        <taxon>Mucilaginibacter</taxon>
    </lineage>
</organism>
<evidence type="ECO:0000256" key="4">
    <source>
        <dbReference type="ARBA" id="ARBA00022723"/>
    </source>
</evidence>
<dbReference type="GO" id="GO:0004540">
    <property type="term" value="F:RNA nuclease activity"/>
    <property type="evidence" value="ECO:0007669"/>
    <property type="project" value="InterPro"/>
</dbReference>
<evidence type="ECO:0000256" key="2">
    <source>
        <dbReference type="ARBA" id="ARBA00022649"/>
    </source>
</evidence>
<keyword evidence="4 8" id="KW-0479">Metal-binding</keyword>
<dbReference type="GO" id="GO:0000287">
    <property type="term" value="F:magnesium ion binding"/>
    <property type="evidence" value="ECO:0007669"/>
    <property type="project" value="UniProtKB-UniRule"/>
</dbReference>
<keyword evidence="2 8" id="KW-1277">Toxin-antitoxin system</keyword>
<proteinExistence type="inferred from homology"/>
<dbReference type="InterPro" id="IPR002716">
    <property type="entry name" value="PIN_dom"/>
</dbReference>
<evidence type="ECO:0000256" key="1">
    <source>
        <dbReference type="ARBA" id="ARBA00001946"/>
    </source>
</evidence>
<dbReference type="GO" id="GO:0016787">
    <property type="term" value="F:hydrolase activity"/>
    <property type="evidence" value="ECO:0007669"/>
    <property type="project" value="UniProtKB-KW"/>
</dbReference>
<gene>
    <name evidence="8" type="primary">vapC</name>
    <name evidence="10" type="ORF">GO621_01095</name>
</gene>
<dbReference type="Proteomes" id="UP000462014">
    <property type="component" value="Unassembled WGS sequence"/>
</dbReference>
<keyword evidence="6 8" id="KW-0460">Magnesium</keyword>
<dbReference type="InterPro" id="IPR022907">
    <property type="entry name" value="VapC_family"/>
</dbReference>
<comment type="similarity">
    <text evidence="7 8">Belongs to the PINc/VapC protein family.</text>
</comment>
<evidence type="ECO:0000256" key="6">
    <source>
        <dbReference type="ARBA" id="ARBA00022842"/>
    </source>
</evidence>
<keyword evidence="3 8" id="KW-0540">Nuclease</keyword>
<dbReference type="Pfam" id="PF01850">
    <property type="entry name" value="PIN"/>
    <property type="match status" value="1"/>
</dbReference>
<reference evidence="10 11" key="1">
    <citation type="submission" date="2019-12" db="EMBL/GenBank/DDBJ databases">
        <title>Mucilaginibacter sp. HMF7410 genome sequencing and assembly.</title>
        <authorList>
            <person name="Kang H."/>
            <person name="Cha I."/>
            <person name="Kim H."/>
            <person name="Joh K."/>
        </authorList>
    </citation>
    <scope>NUCLEOTIDE SEQUENCE [LARGE SCALE GENOMIC DNA]</scope>
    <source>
        <strain evidence="10 11">HMF7410</strain>
    </source>
</reference>
<protein>
    <recommendedName>
        <fullName evidence="8">Ribonuclease VapC</fullName>
        <shortName evidence="8">RNase VapC</shortName>
        <ecNumber evidence="8">3.1.-.-</ecNumber>
    </recommendedName>
    <alternativeName>
        <fullName evidence="8">Toxin VapC</fullName>
    </alternativeName>
</protein>
<dbReference type="SUPFAM" id="SSF88723">
    <property type="entry name" value="PIN domain-like"/>
    <property type="match status" value="1"/>
</dbReference>
<dbReference type="InterPro" id="IPR050556">
    <property type="entry name" value="Type_II_TA_system_RNase"/>
</dbReference>
<accession>A0A7K1SS29</accession>
<dbReference type="RefSeq" id="WP_157563180.1">
    <property type="nucleotide sequence ID" value="NZ_WPIK01000001.1"/>
</dbReference>
<evidence type="ECO:0000313" key="11">
    <source>
        <dbReference type="Proteomes" id="UP000462014"/>
    </source>
</evidence>
<evidence type="ECO:0000259" key="9">
    <source>
        <dbReference type="Pfam" id="PF01850"/>
    </source>
</evidence>
<keyword evidence="11" id="KW-1185">Reference proteome</keyword>
<evidence type="ECO:0000313" key="10">
    <source>
        <dbReference type="EMBL" id="MVN20129.1"/>
    </source>
</evidence>
<dbReference type="GO" id="GO:0090729">
    <property type="term" value="F:toxin activity"/>
    <property type="evidence" value="ECO:0007669"/>
    <property type="project" value="UniProtKB-KW"/>
</dbReference>
<dbReference type="AlphaFoldDB" id="A0A7K1SS29"/>
<dbReference type="HAMAP" id="MF_00265">
    <property type="entry name" value="VapC_Nob1"/>
    <property type="match status" value="1"/>
</dbReference>
<evidence type="ECO:0000256" key="3">
    <source>
        <dbReference type="ARBA" id="ARBA00022722"/>
    </source>
</evidence>
<comment type="function">
    <text evidence="8">Toxic component of a toxin-antitoxin (TA) system. An RNase.</text>
</comment>
<keyword evidence="8" id="KW-0800">Toxin</keyword>
<feature type="binding site" evidence="8">
    <location>
        <position position="97"/>
    </location>
    <ligand>
        <name>Mg(2+)</name>
        <dbReference type="ChEBI" id="CHEBI:18420"/>
    </ligand>
</feature>
<comment type="caution">
    <text evidence="10">The sequence shown here is derived from an EMBL/GenBank/DDBJ whole genome shotgun (WGS) entry which is preliminary data.</text>
</comment>
<evidence type="ECO:0000256" key="7">
    <source>
        <dbReference type="ARBA" id="ARBA00038093"/>
    </source>
</evidence>
<evidence type="ECO:0000256" key="8">
    <source>
        <dbReference type="HAMAP-Rule" id="MF_00265"/>
    </source>
</evidence>
<dbReference type="PANTHER" id="PTHR33653">
    <property type="entry name" value="RIBONUCLEASE VAPC2"/>
    <property type="match status" value="1"/>
</dbReference>
<feature type="binding site" evidence="8">
    <location>
        <position position="6"/>
    </location>
    <ligand>
        <name>Mg(2+)</name>
        <dbReference type="ChEBI" id="CHEBI:18420"/>
    </ligand>
</feature>
<dbReference type="PANTHER" id="PTHR33653:SF1">
    <property type="entry name" value="RIBONUCLEASE VAPC2"/>
    <property type="match status" value="1"/>
</dbReference>
<dbReference type="EMBL" id="WPIK01000001">
    <property type="protein sequence ID" value="MVN20129.1"/>
    <property type="molecule type" value="Genomic_DNA"/>
</dbReference>